<dbReference type="InterPro" id="IPR005950">
    <property type="entry name" value="ModA"/>
</dbReference>
<dbReference type="EMBL" id="CP003346">
    <property type="protein sequence ID" value="AGA79865.1"/>
    <property type="molecule type" value="Genomic_DNA"/>
</dbReference>
<feature type="binding site" evidence="4">
    <location>
        <position position="165"/>
    </location>
    <ligand>
        <name>molybdate</name>
        <dbReference type="ChEBI" id="CHEBI:36264"/>
    </ligand>
</feature>
<dbReference type="eggNOG" id="COG0725">
    <property type="taxonomic scope" value="Bacteria"/>
</dbReference>
<dbReference type="PROSITE" id="PS51257">
    <property type="entry name" value="PROKAR_LIPOPROTEIN"/>
    <property type="match status" value="1"/>
</dbReference>
<dbReference type="Pfam" id="PF13531">
    <property type="entry name" value="SBP_bac_11"/>
    <property type="match status" value="1"/>
</dbReference>
<dbReference type="InterPro" id="IPR044084">
    <property type="entry name" value="AvModA-like_subst-bd"/>
</dbReference>
<dbReference type="OrthoDB" id="9785015at2"/>
<dbReference type="InterPro" id="IPR050682">
    <property type="entry name" value="ModA/WtpA"/>
</dbReference>
<dbReference type="AlphaFoldDB" id="L0G4V8"/>
<evidence type="ECO:0000256" key="3">
    <source>
        <dbReference type="ARBA" id="ARBA00022729"/>
    </source>
</evidence>
<dbReference type="KEGG" id="evi:Echvi_3650"/>
<name>L0G4V8_ECHVK</name>
<gene>
    <name evidence="5" type="ordered locus">Echvi_3650</name>
</gene>
<keyword evidence="4" id="KW-0500">Molybdenum</keyword>
<evidence type="ECO:0000256" key="1">
    <source>
        <dbReference type="ARBA" id="ARBA00009175"/>
    </source>
</evidence>
<protein>
    <submittedName>
        <fullName evidence="5">Molybdenum ABC transporter, periplasmic molybdate-binding protein</fullName>
    </submittedName>
</protein>
<evidence type="ECO:0000313" key="6">
    <source>
        <dbReference type="Proteomes" id="UP000010796"/>
    </source>
</evidence>
<dbReference type="PIRSF" id="PIRSF004846">
    <property type="entry name" value="ModA"/>
    <property type="match status" value="1"/>
</dbReference>
<evidence type="ECO:0000313" key="5">
    <source>
        <dbReference type="EMBL" id="AGA79865.1"/>
    </source>
</evidence>
<dbReference type="NCBIfam" id="TIGR01256">
    <property type="entry name" value="modA"/>
    <property type="match status" value="1"/>
</dbReference>
<dbReference type="GO" id="GO:0015689">
    <property type="term" value="P:molybdate ion transport"/>
    <property type="evidence" value="ECO:0007669"/>
    <property type="project" value="InterPro"/>
</dbReference>
<organism evidence="5 6">
    <name type="scientific">Echinicola vietnamensis (strain DSM 17526 / LMG 23754 / KMM 6221)</name>
    <dbReference type="NCBI Taxonomy" id="926556"/>
    <lineage>
        <taxon>Bacteria</taxon>
        <taxon>Pseudomonadati</taxon>
        <taxon>Bacteroidota</taxon>
        <taxon>Cytophagia</taxon>
        <taxon>Cytophagales</taxon>
        <taxon>Cyclobacteriaceae</taxon>
        <taxon>Echinicola</taxon>
    </lineage>
</organism>
<dbReference type="GO" id="GO:0030973">
    <property type="term" value="F:molybdate ion binding"/>
    <property type="evidence" value="ECO:0007669"/>
    <property type="project" value="InterPro"/>
</dbReference>
<evidence type="ECO:0000256" key="4">
    <source>
        <dbReference type="PIRSR" id="PIRSR004846-1"/>
    </source>
</evidence>
<dbReference type="RefSeq" id="WP_015267410.1">
    <property type="nucleotide sequence ID" value="NC_019904.1"/>
</dbReference>
<dbReference type="STRING" id="926556.Echvi_3650"/>
<reference evidence="6" key="1">
    <citation type="submission" date="2012-02" db="EMBL/GenBank/DDBJ databases">
        <title>The complete genome of Echinicola vietnamensis DSM 17526.</title>
        <authorList>
            <person name="Lucas S."/>
            <person name="Copeland A."/>
            <person name="Lapidus A."/>
            <person name="Glavina del Rio T."/>
            <person name="Dalin E."/>
            <person name="Tice H."/>
            <person name="Bruce D."/>
            <person name="Goodwin L."/>
            <person name="Pitluck S."/>
            <person name="Peters L."/>
            <person name="Ovchinnikova G."/>
            <person name="Teshima H."/>
            <person name="Kyrpides N."/>
            <person name="Mavromatis K."/>
            <person name="Ivanova N."/>
            <person name="Brettin T."/>
            <person name="Detter J.C."/>
            <person name="Han C."/>
            <person name="Larimer F."/>
            <person name="Land M."/>
            <person name="Hauser L."/>
            <person name="Markowitz V."/>
            <person name="Cheng J.-F."/>
            <person name="Hugenholtz P."/>
            <person name="Woyke T."/>
            <person name="Wu D."/>
            <person name="Brambilla E."/>
            <person name="Klenk H.-P."/>
            <person name="Eisen J.A."/>
        </authorList>
    </citation>
    <scope>NUCLEOTIDE SEQUENCE [LARGE SCALE GENOMIC DNA]</scope>
    <source>
        <strain evidence="6">DSM 17526 / LMG 23754 / KMM 6221</strain>
    </source>
</reference>
<comment type="similarity">
    <text evidence="1">Belongs to the bacterial solute-binding protein ModA family.</text>
</comment>
<evidence type="ECO:0000256" key="2">
    <source>
        <dbReference type="ARBA" id="ARBA00022723"/>
    </source>
</evidence>
<accession>L0G4V8</accession>
<feature type="binding site" evidence="4">
    <location>
        <position position="59"/>
    </location>
    <ligand>
        <name>molybdate</name>
        <dbReference type="ChEBI" id="CHEBI:36264"/>
    </ligand>
</feature>
<keyword evidence="3" id="KW-0732">Signal</keyword>
<dbReference type="SUPFAM" id="SSF53850">
    <property type="entry name" value="Periplasmic binding protein-like II"/>
    <property type="match status" value="1"/>
</dbReference>
<keyword evidence="2 4" id="KW-0479">Metal-binding</keyword>
<keyword evidence="6" id="KW-1185">Reference proteome</keyword>
<dbReference type="CDD" id="cd13539">
    <property type="entry name" value="PBP2_AvModA"/>
    <property type="match status" value="1"/>
</dbReference>
<dbReference type="GO" id="GO:0046872">
    <property type="term" value="F:metal ion binding"/>
    <property type="evidence" value="ECO:0007669"/>
    <property type="project" value="UniProtKB-KW"/>
</dbReference>
<sequence>MKYFSILIVVVFTMAGCQTGPNSRLTIATAANMQYAMKALKKGFEASSGVPCHMVVSSSGKLTAQVKEGAPYDVFVAANLKYPNAVYEAGLAHFPAKVYALGALVLWSMDEGITPSLEALTDPNIHHIAIANPKTAPYGLAAEETLKAHGLFPILSNKLVFGESISQTNQYIVSKSAEIGFTSLSVVKSPALSGKGKWTLLDEKDYSPIEQGVVVIDRKADQKPEAMLFYEYLFSKEAQRILEDYGYKIPAGS</sequence>
<dbReference type="HOGENOM" id="CLU_065520_1_0_10"/>
<proteinExistence type="inferred from homology"/>
<dbReference type="PATRIC" id="fig|926556.3.peg.3842"/>
<dbReference type="Proteomes" id="UP000010796">
    <property type="component" value="Chromosome"/>
</dbReference>
<dbReference type="Gene3D" id="3.40.190.10">
    <property type="entry name" value="Periplasmic binding protein-like II"/>
    <property type="match status" value="2"/>
</dbReference>
<dbReference type="PANTHER" id="PTHR30632">
    <property type="entry name" value="MOLYBDATE-BINDING PERIPLASMIC PROTEIN"/>
    <property type="match status" value="1"/>
</dbReference>
<dbReference type="PANTHER" id="PTHR30632:SF14">
    <property type="entry name" value="TUNGSTATE_MOLYBDATE_CHROMATE-BINDING PROTEIN MODA"/>
    <property type="match status" value="1"/>
</dbReference>